<dbReference type="GO" id="GO:0005524">
    <property type="term" value="F:ATP binding"/>
    <property type="evidence" value="ECO:0007669"/>
    <property type="project" value="UniProtKB-KW"/>
</dbReference>
<keyword evidence="3" id="KW-1003">Cell membrane</keyword>
<keyword evidence="7 10" id="KW-1133">Transmembrane helix</keyword>
<evidence type="ECO:0000256" key="1">
    <source>
        <dbReference type="ARBA" id="ARBA00004651"/>
    </source>
</evidence>
<dbReference type="InterPro" id="IPR001851">
    <property type="entry name" value="ABC_transp_permease"/>
</dbReference>
<dbReference type="GO" id="GO:0015658">
    <property type="term" value="F:branched-chain amino acid transmembrane transporter activity"/>
    <property type="evidence" value="ECO:0007669"/>
    <property type="project" value="InterPro"/>
</dbReference>
<evidence type="ECO:0000256" key="3">
    <source>
        <dbReference type="ARBA" id="ARBA00022475"/>
    </source>
</evidence>
<feature type="transmembrane region" description="Helical" evidence="10">
    <location>
        <begin position="35"/>
        <end position="55"/>
    </location>
</feature>
<reference evidence="12 13" key="1">
    <citation type="submission" date="2018-11" db="EMBL/GenBank/DDBJ databases">
        <title>Trebonia kvetii gen.nov., sp.nov., a novel acidophilic actinobacterium, and proposal of the new actinobacterial family Treboniaceae fam. nov.</title>
        <authorList>
            <person name="Rapoport D."/>
            <person name="Sagova-Mareckova M."/>
            <person name="Sedlacek I."/>
            <person name="Provaznik J."/>
            <person name="Kralova S."/>
            <person name="Pavlinic D."/>
            <person name="Benes V."/>
            <person name="Kopecky J."/>
        </authorList>
    </citation>
    <scope>NUCLEOTIDE SEQUENCE [LARGE SCALE GENOMIC DNA]</scope>
    <source>
        <strain evidence="12 13">15Tr583</strain>
    </source>
</reference>
<feature type="region of interest" description="Disordered" evidence="9">
    <location>
        <begin position="326"/>
        <end position="345"/>
    </location>
</feature>
<evidence type="ECO:0000313" key="13">
    <source>
        <dbReference type="Proteomes" id="UP000460272"/>
    </source>
</evidence>
<organism evidence="12 13">
    <name type="scientific">Trebonia kvetii</name>
    <dbReference type="NCBI Taxonomy" id="2480626"/>
    <lineage>
        <taxon>Bacteria</taxon>
        <taxon>Bacillati</taxon>
        <taxon>Actinomycetota</taxon>
        <taxon>Actinomycetes</taxon>
        <taxon>Streptosporangiales</taxon>
        <taxon>Treboniaceae</taxon>
        <taxon>Trebonia</taxon>
    </lineage>
</organism>
<keyword evidence="8 10" id="KW-0472">Membrane</keyword>
<evidence type="ECO:0000256" key="10">
    <source>
        <dbReference type="SAM" id="Phobius"/>
    </source>
</evidence>
<feature type="transmembrane region" description="Helical" evidence="10">
    <location>
        <begin position="6"/>
        <end position="23"/>
    </location>
</feature>
<dbReference type="OrthoDB" id="9805514at2"/>
<evidence type="ECO:0000256" key="6">
    <source>
        <dbReference type="ARBA" id="ARBA00022840"/>
    </source>
</evidence>
<protein>
    <submittedName>
        <fullName evidence="12">ATP-binding cassette domain-containing protein</fullName>
    </submittedName>
</protein>
<dbReference type="CDD" id="cd06581">
    <property type="entry name" value="TM_PBP1_LivM_like"/>
    <property type="match status" value="1"/>
</dbReference>
<evidence type="ECO:0000256" key="8">
    <source>
        <dbReference type="ARBA" id="ARBA00023136"/>
    </source>
</evidence>
<keyword evidence="13" id="KW-1185">Reference proteome</keyword>
<dbReference type="EMBL" id="RPFW01000009">
    <property type="protein sequence ID" value="TVZ00335.1"/>
    <property type="molecule type" value="Genomic_DNA"/>
</dbReference>
<dbReference type="PANTHER" id="PTHR45772">
    <property type="entry name" value="CONSERVED COMPONENT OF ABC TRANSPORTER FOR NATURAL AMINO ACIDS-RELATED"/>
    <property type="match status" value="1"/>
</dbReference>
<evidence type="ECO:0000256" key="9">
    <source>
        <dbReference type="SAM" id="MobiDB-lite"/>
    </source>
</evidence>
<evidence type="ECO:0000256" key="7">
    <source>
        <dbReference type="ARBA" id="ARBA00022989"/>
    </source>
</evidence>
<accession>A0A6P2BQ91</accession>
<dbReference type="GO" id="GO:0005886">
    <property type="term" value="C:plasma membrane"/>
    <property type="evidence" value="ECO:0007669"/>
    <property type="project" value="UniProtKB-SubCell"/>
</dbReference>
<dbReference type="RefSeq" id="WP_145861062.1">
    <property type="nucleotide sequence ID" value="NZ_RPFW01000009.1"/>
</dbReference>
<feature type="domain" description="ABC transporter" evidence="11">
    <location>
        <begin position="417"/>
        <end position="664"/>
    </location>
</feature>
<dbReference type="SMART" id="SM00382">
    <property type="entry name" value="AAA"/>
    <property type="match status" value="1"/>
</dbReference>
<dbReference type="SUPFAM" id="SSF52540">
    <property type="entry name" value="P-loop containing nucleoside triphosphate hydrolases"/>
    <property type="match status" value="1"/>
</dbReference>
<gene>
    <name evidence="12" type="ORF">EAS64_37480</name>
</gene>
<evidence type="ECO:0000259" key="11">
    <source>
        <dbReference type="PROSITE" id="PS50893"/>
    </source>
</evidence>
<dbReference type="Proteomes" id="UP000460272">
    <property type="component" value="Unassembled WGS sequence"/>
</dbReference>
<feature type="transmembrane region" description="Helical" evidence="10">
    <location>
        <begin position="149"/>
        <end position="169"/>
    </location>
</feature>
<dbReference type="InterPro" id="IPR043428">
    <property type="entry name" value="LivM-like"/>
</dbReference>
<evidence type="ECO:0000256" key="5">
    <source>
        <dbReference type="ARBA" id="ARBA00022741"/>
    </source>
</evidence>
<feature type="transmembrane region" description="Helical" evidence="10">
    <location>
        <begin position="103"/>
        <end position="122"/>
    </location>
</feature>
<evidence type="ECO:0000256" key="4">
    <source>
        <dbReference type="ARBA" id="ARBA00022692"/>
    </source>
</evidence>
<dbReference type="InterPro" id="IPR003593">
    <property type="entry name" value="AAA+_ATPase"/>
</dbReference>
<keyword evidence="6 12" id="KW-0067">ATP-binding</keyword>
<dbReference type="InterPro" id="IPR003439">
    <property type="entry name" value="ABC_transporter-like_ATP-bd"/>
</dbReference>
<comment type="caution">
    <text evidence="12">The sequence shown here is derived from an EMBL/GenBank/DDBJ whole genome shotgun (WGS) entry which is preliminary data.</text>
</comment>
<feature type="compositionally biased region" description="Low complexity" evidence="9">
    <location>
        <begin position="331"/>
        <end position="343"/>
    </location>
</feature>
<dbReference type="AlphaFoldDB" id="A0A6P2BQ91"/>
<feature type="transmembrane region" description="Helical" evidence="10">
    <location>
        <begin position="75"/>
        <end position="96"/>
    </location>
</feature>
<sequence length="664" mass="68329">MNSYYLINLVIYAAVDAMACLGLSQQFGVAGVTNFGFIVFQAAGGYTAAVLALPADSANGGFQSYIGGWNLPFPVSWIGAAVVGGLIALPFTFLVGRRLRGDFAAVGLLVTAVLLNLLATNYRPLLNGDAGLSLIPQPLQGEYDPQAAGYQWALAAVAVAACAAVYLLVRRITGSPYGRSLRAMRDNDIVADSLGKNLLSLRTAMLVTGGAIAGLSGGILVSYITTWSPAAWGYAETVVLFAAVIIGGAGNHRGAILGAILVPVGFEEVTRYIPTSNNLPPNLIPSLQWVAIGLLIVIFLWVRPQGILPERKRLIRAVPLTMPPAGPAGSGPPASGGVSAGAAQARPGHAGLAPAGLAPAGLAPAGLAPAGLAPAGPVPAGAVPPPEMTAVPAAVRIAGPAHDPAVATGPPDRDVVLAAVDVVREFGGLRAVAGVSLTVRRGTLTGLIGPNGAGKSTLLAMLAGTLTVTAGQIRYQGHDVTGLPAYRRARLGLIRTFQLASEFKKLTVMENLLSAVPGHRGDSLRGALAGPRHWRGDEDAAIARAVALLERFGLEAHANSYAGDLSGGQRRLVEIMRALMAEPQVLLLDEPMAGVHPNLARVIGGELVALAAGGLTVLMVEHELAIMDEFCDPVVAMAEGIVLAQGTMAELRRRSDVVEAYLVG</sequence>
<dbReference type="PANTHER" id="PTHR45772:SF9">
    <property type="entry name" value="CONSERVED COMPONENT OF ABC TRANSPORTER FOR NATURAL AMINO ACIDS"/>
    <property type="match status" value="1"/>
</dbReference>
<comment type="subcellular location">
    <subcellularLocation>
        <location evidence="1">Cell membrane</location>
        <topology evidence="1">Multi-pass membrane protein</topology>
    </subcellularLocation>
</comment>
<dbReference type="Pfam" id="PF02653">
    <property type="entry name" value="BPD_transp_2"/>
    <property type="match status" value="1"/>
</dbReference>
<proteinExistence type="predicted"/>
<keyword evidence="4 10" id="KW-0812">Transmembrane</keyword>
<keyword evidence="2" id="KW-0813">Transport</keyword>
<dbReference type="GO" id="GO:0016887">
    <property type="term" value="F:ATP hydrolysis activity"/>
    <property type="evidence" value="ECO:0007669"/>
    <property type="project" value="InterPro"/>
</dbReference>
<dbReference type="PROSITE" id="PS50893">
    <property type="entry name" value="ABC_TRANSPORTER_2"/>
    <property type="match status" value="1"/>
</dbReference>
<evidence type="ECO:0000313" key="12">
    <source>
        <dbReference type="EMBL" id="TVZ00335.1"/>
    </source>
</evidence>
<dbReference type="InterPro" id="IPR051120">
    <property type="entry name" value="ABC_AA/LPS_Transport"/>
</dbReference>
<feature type="transmembrane region" description="Helical" evidence="10">
    <location>
        <begin position="204"/>
        <end position="225"/>
    </location>
</feature>
<dbReference type="InterPro" id="IPR027417">
    <property type="entry name" value="P-loop_NTPase"/>
</dbReference>
<dbReference type="Pfam" id="PF00005">
    <property type="entry name" value="ABC_tran"/>
    <property type="match status" value="1"/>
</dbReference>
<keyword evidence="5" id="KW-0547">Nucleotide-binding</keyword>
<dbReference type="CDD" id="cd03219">
    <property type="entry name" value="ABC_Mj1267_LivG_branched"/>
    <property type="match status" value="1"/>
</dbReference>
<name>A0A6P2BQ91_9ACTN</name>
<dbReference type="Gene3D" id="3.40.50.300">
    <property type="entry name" value="P-loop containing nucleotide triphosphate hydrolases"/>
    <property type="match status" value="1"/>
</dbReference>
<feature type="transmembrane region" description="Helical" evidence="10">
    <location>
        <begin position="286"/>
        <end position="303"/>
    </location>
</feature>
<evidence type="ECO:0000256" key="2">
    <source>
        <dbReference type="ARBA" id="ARBA00022448"/>
    </source>
</evidence>